<dbReference type="GO" id="GO:0043161">
    <property type="term" value="P:proteasome-mediated ubiquitin-dependent protein catabolic process"/>
    <property type="evidence" value="ECO:0007669"/>
    <property type="project" value="TreeGrafter"/>
</dbReference>
<dbReference type="PANTHER" id="PTHR14534:SF3">
    <property type="entry name" value="GID COMPLEX SUBUNIT 4 HOMOLOG"/>
    <property type="match status" value="1"/>
</dbReference>
<evidence type="ECO:0000313" key="2">
    <source>
        <dbReference type="EMBL" id="ORE04835.1"/>
    </source>
</evidence>
<dbReference type="OrthoDB" id="62at2759"/>
<dbReference type="InterPro" id="IPR018618">
    <property type="entry name" value="GID4/10-like"/>
</dbReference>
<dbReference type="Proteomes" id="UP000242414">
    <property type="component" value="Unassembled WGS sequence"/>
</dbReference>
<dbReference type="Pfam" id="PF09783">
    <property type="entry name" value="Vac_ImportDeg"/>
    <property type="match status" value="1"/>
</dbReference>
<evidence type="ECO:0000256" key="1">
    <source>
        <dbReference type="ARBA" id="ARBA00061469"/>
    </source>
</evidence>
<dbReference type="GO" id="GO:0005773">
    <property type="term" value="C:vacuole"/>
    <property type="evidence" value="ECO:0007669"/>
    <property type="project" value="GOC"/>
</dbReference>
<protein>
    <recommendedName>
        <fullName evidence="3">Vacuolar import and degradation protein</fullName>
    </recommendedName>
</protein>
<comment type="similarity">
    <text evidence="1">Belongs to the GID4/VID24 family.</text>
</comment>
<dbReference type="EMBL" id="KV921960">
    <property type="protein sequence ID" value="ORE04835.1"/>
    <property type="molecule type" value="Genomic_DNA"/>
</dbReference>
<reference evidence="2" key="1">
    <citation type="journal article" date="2016" name="Proc. Natl. Acad. Sci. U.S.A.">
        <title>Lipid metabolic changes in an early divergent fungus govern the establishment of a mutualistic symbiosis with endobacteria.</title>
        <authorList>
            <person name="Lastovetsky O.A."/>
            <person name="Gaspar M.L."/>
            <person name="Mondo S.J."/>
            <person name="LaButti K.M."/>
            <person name="Sandor L."/>
            <person name="Grigoriev I.V."/>
            <person name="Henry S.A."/>
            <person name="Pawlowska T.E."/>
        </authorList>
    </citation>
    <scope>NUCLEOTIDE SEQUENCE [LARGE SCALE GENOMIC DNA]</scope>
    <source>
        <strain evidence="2">ATCC 52814</strain>
    </source>
</reference>
<dbReference type="VEuPathDB" id="FungiDB:BCV72DRAFT_7944"/>
<evidence type="ECO:0008006" key="3">
    <source>
        <dbReference type="Google" id="ProtNLM"/>
    </source>
</evidence>
<dbReference type="AlphaFoldDB" id="A0A1X0QYL2"/>
<proteinExistence type="inferred from homology"/>
<dbReference type="GO" id="GO:0034657">
    <property type="term" value="C:GID complex"/>
    <property type="evidence" value="ECO:0007669"/>
    <property type="project" value="TreeGrafter"/>
</dbReference>
<dbReference type="PANTHER" id="PTHR14534">
    <property type="entry name" value="VACUOLAR IMPORT AND DEGRADATION PROTEIN 24"/>
    <property type="match status" value="1"/>
</dbReference>
<dbReference type="GO" id="GO:0045721">
    <property type="term" value="P:negative regulation of gluconeogenesis"/>
    <property type="evidence" value="ECO:0007669"/>
    <property type="project" value="TreeGrafter"/>
</dbReference>
<sequence>MPIPSITVCESIKKHSKLILIEPKPSVQKQVPSDISNKRYYRPNRLTGLYTGSRFKGYQKCGTNSYEVVVEIQDVNIRESALSGYLSIKGLTVEYPELTTFFEAEIIGPKYSFHTRKWQADQKSDAAHWRRFPSFEPFVDKFNEDKFVYDEKDSDFVYMRWKEKFLVPDHHVNAIHGASFAGFYYICYQRSLNQIRGFYFFRQHKDWYQELILDHVPDRGFGHFEFR</sequence>
<gene>
    <name evidence="2" type="ORF">BCV72DRAFT_7944</name>
</gene>
<organism evidence="2">
    <name type="scientific">Rhizopus microsporus var. microsporus</name>
    <dbReference type="NCBI Taxonomy" id="86635"/>
    <lineage>
        <taxon>Eukaryota</taxon>
        <taxon>Fungi</taxon>
        <taxon>Fungi incertae sedis</taxon>
        <taxon>Mucoromycota</taxon>
        <taxon>Mucoromycotina</taxon>
        <taxon>Mucoromycetes</taxon>
        <taxon>Mucorales</taxon>
        <taxon>Mucorineae</taxon>
        <taxon>Rhizopodaceae</taxon>
        <taxon>Rhizopus</taxon>
    </lineage>
</organism>
<accession>A0A1X0QYL2</accession>
<dbReference type="GO" id="GO:0006623">
    <property type="term" value="P:protein targeting to vacuole"/>
    <property type="evidence" value="ECO:0007669"/>
    <property type="project" value="TreeGrafter"/>
</dbReference>
<name>A0A1X0QYL2_RHIZD</name>
<dbReference type="GO" id="GO:0007039">
    <property type="term" value="P:protein catabolic process in the vacuole"/>
    <property type="evidence" value="ECO:0007669"/>
    <property type="project" value="TreeGrafter"/>
</dbReference>